<organism evidence="12 13">
    <name type="scientific">Trapa incisa</name>
    <dbReference type="NCBI Taxonomy" id="236973"/>
    <lineage>
        <taxon>Eukaryota</taxon>
        <taxon>Viridiplantae</taxon>
        <taxon>Streptophyta</taxon>
        <taxon>Embryophyta</taxon>
        <taxon>Tracheophyta</taxon>
        <taxon>Spermatophyta</taxon>
        <taxon>Magnoliopsida</taxon>
        <taxon>eudicotyledons</taxon>
        <taxon>Gunneridae</taxon>
        <taxon>Pentapetalae</taxon>
        <taxon>rosids</taxon>
        <taxon>malvids</taxon>
        <taxon>Myrtales</taxon>
        <taxon>Lythraceae</taxon>
        <taxon>Trapa</taxon>
    </lineage>
</organism>
<keyword evidence="13" id="KW-1185">Reference proteome</keyword>
<dbReference type="SUPFAM" id="SSF57850">
    <property type="entry name" value="RING/U-box"/>
    <property type="match status" value="1"/>
</dbReference>
<keyword evidence="5 9" id="KW-0863">Zinc-finger</keyword>
<dbReference type="Proteomes" id="UP001345219">
    <property type="component" value="Chromosome 23"/>
</dbReference>
<feature type="domain" description="RING-type" evidence="11">
    <location>
        <begin position="30"/>
        <end position="72"/>
    </location>
</feature>
<dbReference type="EMBL" id="JAXIOK010000009">
    <property type="protein sequence ID" value="KAK4762227.1"/>
    <property type="molecule type" value="Genomic_DNA"/>
</dbReference>
<evidence type="ECO:0000256" key="8">
    <source>
        <dbReference type="ARBA" id="ARBA00024209"/>
    </source>
</evidence>
<name>A0AAN7QA41_9MYRT</name>
<dbReference type="EC" id="2.3.2.27" evidence="3"/>
<evidence type="ECO:0000256" key="7">
    <source>
        <dbReference type="ARBA" id="ARBA00022833"/>
    </source>
</evidence>
<evidence type="ECO:0000313" key="12">
    <source>
        <dbReference type="EMBL" id="KAK4762227.1"/>
    </source>
</evidence>
<keyword evidence="6" id="KW-0833">Ubl conjugation pathway</keyword>
<dbReference type="PROSITE" id="PS50089">
    <property type="entry name" value="ZF_RING_2"/>
    <property type="match status" value="1"/>
</dbReference>
<dbReference type="PANTHER" id="PTHR14155">
    <property type="entry name" value="RING FINGER DOMAIN-CONTAINING"/>
    <property type="match status" value="1"/>
</dbReference>
<dbReference type="Gene3D" id="3.30.40.10">
    <property type="entry name" value="Zinc/RING finger domain, C3HC4 (zinc finger)"/>
    <property type="match status" value="1"/>
</dbReference>
<dbReference type="PANTHER" id="PTHR14155:SF550">
    <property type="entry name" value="E3 UBIQUITIN-PROTEIN LIGASE ATL41"/>
    <property type="match status" value="1"/>
</dbReference>
<sequence>MSSRQQEDFDPSVISSLPTSMQQSDVTTECAVCLSMLEEEEMVRMLLNCNHNFHVECIDKWLALHSTCPVRRAEAWPIAQPESTGKPAESILIPPPPENLYASSRALHHMVPH</sequence>
<evidence type="ECO:0000256" key="3">
    <source>
        <dbReference type="ARBA" id="ARBA00012483"/>
    </source>
</evidence>
<evidence type="ECO:0000256" key="1">
    <source>
        <dbReference type="ARBA" id="ARBA00000900"/>
    </source>
</evidence>
<evidence type="ECO:0000259" key="11">
    <source>
        <dbReference type="PROSITE" id="PS50089"/>
    </source>
</evidence>
<evidence type="ECO:0000313" key="13">
    <source>
        <dbReference type="Proteomes" id="UP001345219"/>
    </source>
</evidence>
<accession>A0AAN7QA41</accession>
<evidence type="ECO:0000256" key="4">
    <source>
        <dbReference type="ARBA" id="ARBA00022723"/>
    </source>
</evidence>
<evidence type="ECO:0000256" key="9">
    <source>
        <dbReference type="PROSITE-ProRule" id="PRU00175"/>
    </source>
</evidence>
<keyword evidence="7" id="KW-0862">Zinc</keyword>
<comment type="caution">
    <text evidence="12">The sequence shown here is derived from an EMBL/GenBank/DDBJ whole genome shotgun (WGS) entry which is preliminary data.</text>
</comment>
<evidence type="ECO:0000256" key="10">
    <source>
        <dbReference type="SAM" id="MobiDB-lite"/>
    </source>
</evidence>
<comment type="catalytic activity">
    <reaction evidence="1">
        <text>S-ubiquitinyl-[E2 ubiquitin-conjugating enzyme]-L-cysteine + [acceptor protein]-L-lysine = [E2 ubiquitin-conjugating enzyme]-L-cysteine + N(6)-ubiquitinyl-[acceptor protein]-L-lysine.</text>
        <dbReference type="EC" id="2.3.2.27"/>
    </reaction>
</comment>
<dbReference type="AlphaFoldDB" id="A0AAN7QA41"/>
<reference evidence="12 13" key="1">
    <citation type="journal article" date="2023" name="Hortic Res">
        <title>Pangenome of water caltrop reveals structural variations and asymmetric subgenome divergence after allopolyploidization.</title>
        <authorList>
            <person name="Zhang X."/>
            <person name="Chen Y."/>
            <person name="Wang L."/>
            <person name="Yuan Y."/>
            <person name="Fang M."/>
            <person name="Shi L."/>
            <person name="Lu R."/>
            <person name="Comes H.P."/>
            <person name="Ma Y."/>
            <person name="Chen Y."/>
            <person name="Huang G."/>
            <person name="Zhou Y."/>
            <person name="Zheng Z."/>
            <person name="Qiu Y."/>
        </authorList>
    </citation>
    <scope>NUCLEOTIDE SEQUENCE [LARGE SCALE GENOMIC DNA]</scope>
    <source>
        <tissue evidence="12">Roots</tissue>
    </source>
</reference>
<dbReference type="GO" id="GO:0008270">
    <property type="term" value="F:zinc ion binding"/>
    <property type="evidence" value="ECO:0007669"/>
    <property type="project" value="UniProtKB-KW"/>
</dbReference>
<gene>
    <name evidence="12" type="ORF">SAY87_030111</name>
</gene>
<proteinExistence type="inferred from homology"/>
<dbReference type="InterPro" id="IPR001841">
    <property type="entry name" value="Znf_RING"/>
</dbReference>
<dbReference type="Pfam" id="PF13639">
    <property type="entry name" value="zf-RING_2"/>
    <property type="match status" value="1"/>
</dbReference>
<evidence type="ECO:0000256" key="2">
    <source>
        <dbReference type="ARBA" id="ARBA00004906"/>
    </source>
</evidence>
<comment type="pathway">
    <text evidence="2">Protein modification; protein ubiquitination.</text>
</comment>
<evidence type="ECO:0000256" key="6">
    <source>
        <dbReference type="ARBA" id="ARBA00022786"/>
    </source>
</evidence>
<evidence type="ECO:0000256" key="5">
    <source>
        <dbReference type="ARBA" id="ARBA00022771"/>
    </source>
</evidence>
<comment type="similarity">
    <text evidence="8">Belongs to the RING-type zinc finger family. ATL subfamily.</text>
</comment>
<protein>
    <recommendedName>
        <fullName evidence="3">RING-type E3 ubiquitin transferase</fullName>
        <ecNumber evidence="3">2.3.2.27</ecNumber>
    </recommendedName>
</protein>
<dbReference type="InterPro" id="IPR013083">
    <property type="entry name" value="Znf_RING/FYVE/PHD"/>
</dbReference>
<keyword evidence="4" id="KW-0479">Metal-binding</keyword>
<feature type="region of interest" description="Disordered" evidence="10">
    <location>
        <begin position="1"/>
        <end position="20"/>
    </location>
</feature>
<dbReference type="GO" id="GO:0061630">
    <property type="term" value="F:ubiquitin protein ligase activity"/>
    <property type="evidence" value="ECO:0007669"/>
    <property type="project" value="UniProtKB-EC"/>
</dbReference>
<dbReference type="SMART" id="SM00184">
    <property type="entry name" value="RING"/>
    <property type="match status" value="1"/>
</dbReference>
<dbReference type="InterPro" id="IPR053238">
    <property type="entry name" value="RING-H2_zinc_finger"/>
</dbReference>